<proteinExistence type="predicted"/>
<dbReference type="AlphaFoldDB" id="A0A2V3IVC5"/>
<feature type="transmembrane region" description="Helical" evidence="2">
    <location>
        <begin position="75"/>
        <end position="96"/>
    </location>
</feature>
<evidence type="ECO:0000256" key="1">
    <source>
        <dbReference type="SAM" id="MobiDB-lite"/>
    </source>
</evidence>
<reference evidence="3 4" key="1">
    <citation type="journal article" date="2018" name="Mol. Biol. Evol.">
        <title>Analysis of the draft genome of the red seaweed Gracilariopsis chorda provides insights into genome size evolution in Rhodophyta.</title>
        <authorList>
            <person name="Lee J."/>
            <person name="Yang E.C."/>
            <person name="Graf L."/>
            <person name="Yang J.H."/>
            <person name="Qiu H."/>
            <person name="Zel Zion U."/>
            <person name="Chan C.X."/>
            <person name="Stephens T.G."/>
            <person name="Weber A.P.M."/>
            <person name="Boo G.H."/>
            <person name="Boo S.M."/>
            <person name="Kim K.M."/>
            <person name="Shin Y."/>
            <person name="Jung M."/>
            <person name="Lee S.J."/>
            <person name="Yim H.S."/>
            <person name="Lee J.H."/>
            <person name="Bhattacharya D."/>
            <person name="Yoon H.S."/>
        </authorList>
    </citation>
    <scope>NUCLEOTIDE SEQUENCE [LARGE SCALE GENOMIC DNA]</scope>
    <source>
        <strain evidence="3 4">SKKU-2015</strain>
        <tissue evidence="3">Whole body</tissue>
    </source>
</reference>
<evidence type="ECO:0000313" key="3">
    <source>
        <dbReference type="EMBL" id="PXF46096.1"/>
    </source>
</evidence>
<name>A0A2V3IVC5_9FLOR</name>
<sequence length="348" mass="37996">MKLNFSDPKKSCSLPRGISPLIILGRSTCSALHPTRSSPGYIATGCDSTASTSRFGRSGQSSSASRRGASPVTSGVLYVVAVIFILCLPFAIAIGMTQLVRLVDRTQQWMFDNQIRDRLAHDLRSAVFRKVQWDNSNLNDSISVKYAEHEAVNDLHKQLRNEQAERRKSPTLTASLPNEHAARQRSVAASLKQGAGATTAAVNATLATNGNGHNFAREMNRVQTEPPALARAVEEQLSAAMTEKVSRWLTDSACQNATIKVALQRGQSRARLEWSSGCARGVTCVSRRHVVDLNDVKLTGTQRNNLRVVLSEHNVVRLIISCQARLIAEHFLSVSDMLSLIGAKQAKL</sequence>
<dbReference type="Proteomes" id="UP000247409">
    <property type="component" value="Unassembled WGS sequence"/>
</dbReference>
<organism evidence="3 4">
    <name type="scientific">Gracilariopsis chorda</name>
    <dbReference type="NCBI Taxonomy" id="448386"/>
    <lineage>
        <taxon>Eukaryota</taxon>
        <taxon>Rhodophyta</taxon>
        <taxon>Florideophyceae</taxon>
        <taxon>Rhodymeniophycidae</taxon>
        <taxon>Gracilariales</taxon>
        <taxon>Gracilariaceae</taxon>
        <taxon>Gracilariopsis</taxon>
    </lineage>
</organism>
<accession>A0A2V3IVC5</accession>
<comment type="caution">
    <text evidence="3">The sequence shown here is derived from an EMBL/GenBank/DDBJ whole genome shotgun (WGS) entry which is preliminary data.</text>
</comment>
<keyword evidence="2" id="KW-1133">Transmembrane helix</keyword>
<evidence type="ECO:0000256" key="2">
    <source>
        <dbReference type="SAM" id="Phobius"/>
    </source>
</evidence>
<gene>
    <name evidence="3" type="ORF">BWQ96_04102</name>
</gene>
<keyword evidence="4" id="KW-1185">Reference proteome</keyword>
<dbReference type="EMBL" id="NBIV01000044">
    <property type="protein sequence ID" value="PXF46096.1"/>
    <property type="molecule type" value="Genomic_DNA"/>
</dbReference>
<feature type="region of interest" description="Disordered" evidence="1">
    <location>
        <begin position="160"/>
        <end position="184"/>
    </location>
</feature>
<evidence type="ECO:0000313" key="4">
    <source>
        <dbReference type="Proteomes" id="UP000247409"/>
    </source>
</evidence>
<keyword evidence="2" id="KW-0472">Membrane</keyword>
<protein>
    <submittedName>
        <fullName evidence="3">Uncharacterized protein</fullName>
    </submittedName>
</protein>
<keyword evidence="2" id="KW-0812">Transmembrane</keyword>